<dbReference type="EMBL" id="KZ819370">
    <property type="protein sequence ID" value="PWN43371.1"/>
    <property type="molecule type" value="Genomic_DNA"/>
</dbReference>
<evidence type="ECO:0000256" key="4">
    <source>
        <dbReference type="ARBA" id="ARBA00022737"/>
    </source>
</evidence>
<dbReference type="GO" id="GO:0030687">
    <property type="term" value="C:preribosome, large subunit precursor"/>
    <property type="evidence" value="ECO:0007669"/>
    <property type="project" value="UniProtKB-UniRule"/>
</dbReference>
<dbReference type="InterPro" id="IPR028598">
    <property type="entry name" value="BOP1/Erb1"/>
</dbReference>
<protein>
    <recommendedName>
        <fullName evidence="6">Ribosome biogenesis protein ERB1</fullName>
    </recommendedName>
    <alternativeName>
        <fullName evidence="6">Eukaryotic ribosome biogenesis protein 1</fullName>
    </alternativeName>
</protein>
<dbReference type="GO" id="GO:0000463">
    <property type="term" value="P:maturation of LSU-rRNA from tricistronic rRNA transcript (SSU-rRNA, 5.8S rRNA, LSU-rRNA)"/>
    <property type="evidence" value="ECO:0007669"/>
    <property type="project" value="UniProtKB-UniRule"/>
</dbReference>
<comment type="function">
    <text evidence="6">Component of the NOP7 complex, which is required for maturation of the 25S and 5.8S ribosomal RNAs and formation of the 60S ribosome.</text>
</comment>
<dbReference type="PANTHER" id="PTHR17605">
    <property type="entry name" value="RIBOSOME BIOGENESIS PROTEIN BOP1 BLOCK OF PROLIFERATION 1 PROTEIN"/>
    <property type="match status" value="1"/>
</dbReference>
<dbReference type="OrthoDB" id="5571054at2759"/>
<dbReference type="GO" id="GO:0000466">
    <property type="term" value="P:maturation of 5.8S rRNA from tricistronic rRNA transcript (SSU-rRNA, 5.8S rRNA, LSU-rRNA)"/>
    <property type="evidence" value="ECO:0007669"/>
    <property type="project" value="UniProtKB-UniRule"/>
</dbReference>
<dbReference type="InterPro" id="IPR015943">
    <property type="entry name" value="WD40/YVTN_repeat-like_dom_sf"/>
</dbReference>
<feature type="region of interest" description="Disordered" evidence="8">
    <location>
        <begin position="1"/>
        <end position="148"/>
    </location>
</feature>
<dbReference type="Pfam" id="PF08145">
    <property type="entry name" value="BOP1NT"/>
    <property type="match status" value="1"/>
</dbReference>
<dbReference type="InterPro" id="IPR036322">
    <property type="entry name" value="WD40_repeat_dom_sf"/>
</dbReference>
<organism evidence="10 11">
    <name type="scientific">Ceraceosorus guamensis</name>
    <dbReference type="NCBI Taxonomy" id="1522189"/>
    <lineage>
        <taxon>Eukaryota</taxon>
        <taxon>Fungi</taxon>
        <taxon>Dikarya</taxon>
        <taxon>Basidiomycota</taxon>
        <taxon>Ustilaginomycotina</taxon>
        <taxon>Exobasidiomycetes</taxon>
        <taxon>Ceraceosorales</taxon>
        <taxon>Ceraceosoraceae</taxon>
        <taxon>Ceraceosorus</taxon>
    </lineage>
</organism>
<evidence type="ECO:0000256" key="1">
    <source>
        <dbReference type="ARBA" id="ARBA00022517"/>
    </source>
</evidence>
<dbReference type="FunFam" id="2.130.10.10:FF:000576">
    <property type="entry name" value="Ribosome biogenesis protein ERB1"/>
    <property type="match status" value="1"/>
</dbReference>
<evidence type="ECO:0000256" key="8">
    <source>
        <dbReference type="SAM" id="MobiDB-lite"/>
    </source>
</evidence>
<evidence type="ECO:0000256" key="6">
    <source>
        <dbReference type="HAMAP-Rule" id="MF_03027"/>
    </source>
</evidence>
<dbReference type="PROSITE" id="PS50294">
    <property type="entry name" value="WD_REPEATS_REGION"/>
    <property type="match status" value="2"/>
</dbReference>
<dbReference type="HAMAP" id="MF_03027">
    <property type="entry name" value="BOP1"/>
    <property type="match status" value="1"/>
</dbReference>
<keyword evidence="5 6" id="KW-0539">Nucleus</keyword>
<feature type="region of interest" description="Disordered" evidence="8">
    <location>
        <begin position="184"/>
        <end position="207"/>
    </location>
</feature>
<accession>A0A316W424</accession>
<dbReference type="InterPro" id="IPR012953">
    <property type="entry name" value="BOP1_N_dom"/>
</dbReference>
<dbReference type="SMART" id="SM01035">
    <property type="entry name" value="BOP1NT"/>
    <property type="match status" value="1"/>
</dbReference>
<feature type="compositionally biased region" description="Polar residues" evidence="8">
    <location>
        <begin position="192"/>
        <end position="202"/>
    </location>
</feature>
<reference evidence="10 11" key="1">
    <citation type="journal article" date="2018" name="Mol. Biol. Evol.">
        <title>Broad Genomic Sampling Reveals a Smut Pathogenic Ancestry of the Fungal Clade Ustilaginomycotina.</title>
        <authorList>
            <person name="Kijpornyongpan T."/>
            <person name="Mondo S.J."/>
            <person name="Barry K."/>
            <person name="Sandor L."/>
            <person name="Lee J."/>
            <person name="Lipzen A."/>
            <person name="Pangilinan J."/>
            <person name="LaButti K."/>
            <person name="Hainaut M."/>
            <person name="Henrissat B."/>
            <person name="Grigoriev I.V."/>
            <person name="Spatafora J.W."/>
            <person name="Aime M.C."/>
        </authorList>
    </citation>
    <scope>NUCLEOTIDE SEQUENCE [LARGE SCALE GENOMIC DNA]</scope>
    <source>
        <strain evidence="10 11">MCA 4658</strain>
    </source>
</reference>
<feature type="compositionally biased region" description="Acidic residues" evidence="8">
    <location>
        <begin position="61"/>
        <end position="105"/>
    </location>
</feature>
<dbReference type="FunCoup" id="A0A316W424">
    <property type="interactions" value="411"/>
</dbReference>
<evidence type="ECO:0000256" key="7">
    <source>
        <dbReference type="PROSITE-ProRule" id="PRU00221"/>
    </source>
</evidence>
<dbReference type="Pfam" id="PF00400">
    <property type="entry name" value="WD40"/>
    <property type="match status" value="3"/>
</dbReference>
<name>A0A316W424_9BASI</name>
<feature type="repeat" description="WD" evidence="7">
    <location>
        <begin position="862"/>
        <end position="888"/>
    </location>
</feature>
<sequence length="888" mass="98356">MAPVASLAGSSGRSAGRKRDHRGGDVAASTKNDGESSVSLPLEQKASAASRPRQAEKELALDLDDEDVEEDLEEDDEGVDAFPEIDPELSEVEDGTEEGSNEDENDGRSDADVVDGSEAESEEGFDSEEVDNWDEDEEDGPGLDHRNSSQRCTLLIALADELAEASASDSEVQRNLDDMVARHTFKPDETAPTYNSLGQTESEAAPSIFRKNQNADGSARGEFRISAVTGQPKRVYPKIEADYDSDDSTEDAPNRIGNVPIEWYDDMPHIGYDVNGKKVMRPAQGDELDRFLATQEDPDSWMSAEDRLTGKNVKLSDEELDIIRRLQQGEIPDAAYDQYADYQPWYTGPGKQLDMPLTNRPEPKSRFVPSKWEHKKVMKIVRAIRQGRITSRAPPEVKPEFYNIWNDSDEPRADHPMHMPAPKQALPTHAESYNPPAEYLFSEQERKEWEDAEPEDRKMTFMPAKYGSFRLIPGYKDGLKERFERCLDLYMAPRMRRAKLDIKDAESLIPKLPAPRELRPFPTVTSLVYPHPGGIRVRCLAFDPRGQWLITGAEDGRVRLWDTAIGRCAAVWDVWAGAPAADRAPVYGLDWCPNKSYSFFAATSTGRVLLVAPPQCTPGHAATQTPSFLYATAGYQPAEASNPPAGTKAPASKWTRPTDGQRAIGVAALIEVGGTPKALAWHAKGDYLATVASDAGSSSVLIHQISRQRTQAPFARAGKGSSVQKVVFHPLRPHLFVATQRLIRVYDLAAQALTKTLQPGVKYISSMDVHPRGEHLIIGSYDRRLVWFDMELSTRPYKTLRYHSRALRAVAFHHSYPLFTSVSDDGTAHVLHGTVYNDLTTAPLLVPLKVLRGHSVSAGLGILDAKWHPTQPWLATAGADGEARLWTI</sequence>
<dbReference type="PROSITE" id="PS50082">
    <property type="entry name" value="WD_REPEATS_2"/>
    <property type="match status" value="2"/>
</dbReference>
<gene>
    <name evidence="6" type="primary">ERB1</name>
    <name evidence="10" type="ORF">IE81DRAFT_288804</name>
</gene>
<feature type="compositionally biased region" description="Low complexity" evidence="8">
    <location>
        <begin position="1"/>
        <end position="14"/>
    </location>
</feature>
<comment type="subcellular location">
    <subcellularLocation>
        <location evidence="6">Nucleus</location>
        <location evidence="6">Nucleolus</location>
    </subcellularLocation>
    <subcellularLocation>
        <location evidence="6">Nucleus</location>
        <location evidence="6">Nucleoplasm</location>
    </subcellularLocation>
</comment>
<feature type="compositionally biased region" description="Polar residues" evidence="8">
    <location>
        <begin position="29"/>
        <end position="39"/>
    </location>
</feature>
<keyword evidence="3 7" id="KW-0853">WD repeat</keyword>
<evidence type="ECO:0000256" key="2">
    <source>
        <dbReference type="ARBA" id="ARBA00022552"/>
    </source>
</evidence>
<dbReference type="Gene3D" id="2.130.10.10">
    <property type="entry name" value="YVTN repeat-like/Quinoprotein amine dehydrogenase"/>
    <property type="match status" value="1"/>
</dbReference>
<dbReference type="SUPFAM" id="SSF50978">
    <property type="entry name" value="WD40 repeat-like"/>
    <property type="match status" value="1"/>
</dbReference>
<proteinExistence type="inferred from homology"/>
<dbReference type="PANTHER" id="PTHR17605:SF0">
    <property type="entry name" value="RIBOSOME BIOGENESIS PROTEIN BOP1"/>
    <property type="match status" value="1"/>
</dbReference>
<comment type="subunit">
    <text evidence="6">Component of the NOP7 complex, composed of ERB1, NOP7 and YTM1. Within the NOP7 complex ERB1 appears to interact directly with NOP7 and YTM1. The NOP7 complex also associates with the 66S pre-ribosome.</text>
</comment>
<dbReference type="Proteomes" id="UP000245783">
    <property type="component" value="Unassembled WGS sequence"/>
</dbReference>
<dbReference type="AlphaFoldDB" id="A0A316W424"/>
<dbReference type="InParanoid" id="A0A316W424"/>
<keyword evidence="1 6" id="KW-0690">Ribosome biogenesis</keyword>
<dbReference type="InterPro" id="IPR001680">
    <property type="entry name" value="WD40_rpt"/>
</dbReference>
<evidence type="ECO:0000256" key="5">
    <source>
        <dbReference type="ARBA" id="ARBA00023242"/>
    </source>
</evidence>
<feature type="compositionally biased region" description="Acidic residues" evidence="8">
    <location>
        <begin position="112"/>
        <end position="141"/>
    </location>
</feature>
<feature type="repeat" description="WD" evidence="7">
    <location>
        <begin position="537"/>
        <end position="571"/>
    </location>
</feature>
<keyword evidence="2 6" id="KW-0698">rRNA processing</keyword>
<evidence type="ECO:0000313" key="10">
    <source>
        <dbReference type="EMBL" id="PWN43371.1"/>
    </source>
</evidence>
<evidence type="ECO:0000256" key="3">
    <source>
        <dbReference type="ARBA" id="ARBA00022574"/>
    </source>
</evidence>
<dbReference type="STRING" id="1522189.A0A316W424"/>
<dbReference type="SMART" id="SM00320">
    <property type="entry name" value="WD40"/>
    <property type="match status" value="6"/>
</dbReference>
<comment type="similarity">
    <text evidence="6">Belongs to the WD repeat BOP1/ERB1 family.</text>
</comment>
<evidence type="ECO:0000313" key="11">
    <source>
        <dbReference type="Proteomes" id="UP000245783"/>
    </source>
</evidence>
<dbReference type="GO" id="GO:0070545">
    <property type="term" value="C:PeBoW complex"/>
    <property type="evidence" value="ECO:0007669"/>
    <property type="project" value="TreeGrafter"/>
</dbReference>
<dbReference type="GO" id="GO:0005654">
    <property type="term" value="C:nucleoplasm"/>
    <property type="evidence" value="ECO:0007669"/>
    <property type="project" value="UniProtKB-SubCell"/>
</dbReference>
<feature type="domain" description="BOP1 N-terminal" evidence="9">
    <location>
        <begin position="264"/>
        <end position="522"/>
    </location>
</feature>
<dbReference type="GO" id="GO:0043021">
    <property type="term" value="F:ribonucleoprotein complex binding"/>
    <property type="evidence" value="ECO:0007669"/>
    <property type="project" value="UniProtKB-UniRule"/>
</dbReference>
<keyword evidence="11" id="KW-1185">Reference proteome</keyword>
<keyword evidence="4" id="KW-0677">Repeat</keyword>
<evidence type="ECO:0000259" key="9">
    <source>
        <dbReference type="SMART" id="SM01035"/>
    </source>
</evidence>